<dbReference type="EMBL" id="MU971367">
    <property type="protein sequence ID" value="KAK9237572.1"/>
    <property type="molecule type" value="Genomic_DNA"/>
</dbReference>
<accession>A0ACC3T126</accession>
<dbReference type="Proteomes" id="UP001433508">
    <property type="component" value="Unassembled WGS sequence"/>
</dbReference>
<comment type="caution">
    <text evidence="1">The sequence shown here is derived from an EMBL/GenBank/DDBJ whole genome shotgun (WGS) entry which is preliminary data.</text>
</comment>
<reference evidence="2" key="1">
    <citation type="journal article" date="2024" name="Front. Bioeng. Biotechnol.">
        <title>Genome-scale model development and genomic sequencing of the oleaginous clade Lipomyces.</title>
        <authorList>
            <person name="Czajka J.J."/>
            <person name="Han Y."/>
            <person name="Kim J."/>
            <person name="Mondo S.J."/>
            <person name="Hofstad B.A."/>
            <person name="Robles A."/>
            <person name="Haridas S."/>
            <person name="Riley R."/>
            <person name="LaButti K."/>
            <person name="Pangilinan J."/>
            <person name="Andreopoulos W."/>
            <person name="Lipzen A."/>
            <person name="Yan J."/>
            <person name="Wang M."/>
            <person name="Ng V."/>
            <person name="Grigoriev I.V."/>
            <person name="Spatafora J.W."/>
            <person name="Magnuson J.K."/>
            <person name="Baker S.E."/>
            <person name="Pomraning K.R."/>
        </authorList>
    </citation>
    <scope>NUCLEOTIDE SEQUENCE [LARGE SCALE GENOMIC DNA]</scope>
    <source>
        <strain evidence="2">CBS 7786</strain>
    </source>
</reference>
<sequence length="319" mass="36378">MASLVPGDDLSSAELIRQFQFTRILNHDTRSKSINILGTIGSTPAILIAEKTAFTAHDEAAMAKLPTVDSGISSVRLLERNDIYRWYMATLVQDVETSPGAKLSLIWPATQTHIDKYAKQRRRVIRETPELYRNVLVPYIDKMRGDRIQWVYNILSHKSEADRIVYENPDPREGFILLPDLKWDRTTMDSIYLVAIVHRRDIASIRDLNKSQIPWLKSIYSELIQATTQAYPAISATQLRIYVHYLPSYYHFHVHVTNVEHDAGEGAAVGKAIMLSDLIARLEEMSDQFYGFANSTFTFLLGENSDLWTNGYARALDIV</sequence>
<protein>
    <submittedName>
        <fullName evidence="1">HIT-like domain-containing protein</fullName>
    </submittedName>
</protein>
<keyword evidence="2" id="KW-1185">Reference proteome</keyword>
<gene>
    <name evidence="1" type="ORF">V1525DRAFT_360343</name>
</gene>
<evidence type="ECO:0000313" key="1">
    <source>
        <dbReference type="EMBL" id="KAK9237572.1"/>
    </source>
</evidence>
<organism evidence="1 2">
    <name type="scientific">Lipomyces kononenkoae</name>
    <name type="common">Yeast</name>
    <dbReference type="NCBI Taxonomy" id="34357"/>
    <lineage>
        <taxon>Eukaryota</taxon>
        <taxon>Fungi</taxon>
        <taxon>Dikarya</taxon>
        <taxon>Ascomycota</taxon>
        <taxon>Saccharomycotina</taxon>
        <taxon>Lipomycetes</taxon>
        <taxon>Lipomycetales</taxon>
        <taxon>Lipomycetaceae</taxon>
        <taxon>Lipomyces</taxon>
    </lineage>
</organism>
<name>A0ACC3T126_LIPKO</name>
<evidence type="ECO:0000313" key="2">
    <source>
        <dbReference type="Proteomes" id="UP001433508"/>
    </source>
</evidence>
<proteinExistence type="predicted"/>